<dbReference type="InterPro" id="IPR018656">
    <property type="entry name" value="DUF2087"/>
</dbReference>
<gene>
    <name evidence="2" type="ORF">TRP8649_02905</name>
</gene>
<dbReference type="Proteomes" id="UP000225972">
    <property type="component" value="Unassembled WGS sequence"/>
</dbReference>
<reference evidence="3" key="1">
    <citation type="submission" date="2017-05" db="EMBL/GenBank/DDBJ databases">
        <authorList>
            <person name="Rodrigo-Torres L."/>
            <person name="Arahal R. D."/>
            <person name="Lucena T."/>
        </authorList>
    </citation>
    <scope>NUCLEOTIDE SEQUENCE [LARGE SCALE GENOMIC DNA]</scope>
    <source>
        <strain evidence="3">CECT 8649</strain>
    </source>
</reference>
<evidence type="ECO:0000313" key="3">
    <source>
        <dbReference type="Proteomes" id="UP000225972"/>
    </source>
</evidence>
<organism evidence="2 3">
    <name type="scientific">Pelagimonas phthalicica</name>
    <dbReference type="NCBI Taxonomy" id="1037362"/>
    <lineage>
        <taxon>Bacteria</taxon>
        <taxon>Pseudomonadati</taxon>
        <taxon>Pseudomonadota</taxon>
        <taxon>Alphaproteobacteria</taxon>
        <taxon>Rhodobacterales</taxon>
        <taxon>Roseobacteraceae</taxon>
        <taxon>Pelagimonas</taxon>
    </lineage>
</organism>
<protein>
    <recommendedName>
        <fullName evidence="1">DUF2087 domain-containing protein</fullName>
    </recommendedName>
</protein>
<evidence type="ECO:0000259" key="1">
    <source>
        <dbReference type="Pfam" id="PF09860"/>
    </source>
</evidence>
<proteinExistence type="predicted"/>
<name>A0A238JDS0_9RHOB</name>
<dbReference type="AlphaFoldDB" id="A0A238JDS0"/>
<dbReference type="Pfam" id="PF09860">
    <property type="entry name" value="DUF2087"/>
    <property type="match status" value="1"/>
</dbReference>
<accession>A0A238JDS0</accession>
<dbReference type="OrthoDB" id="6867569at2"/>
<evidence type="ECO:0000313" key="2">
    <source>
        <dbReference type="EMBL" id="SMX28779.1"/>
    </source>
</evidence>
<feature type="domain" description="DUF2087" evidence="1">
    <location>
        <begin position="77"/>
        <end position="146"/>
    </location>
</feature>
<dbReference type="EMBL" id="FXXP01000002">
    <property type="protein sequence ID" value="SMX28779.1"/>
    <property type="molecule type" value="Genomic_DNA"/>
</dbReference>
<keyword evidence="3" id="KW-1185">Reference proteome</keyword>
<dbReference type="RefSeq" id="WP_099246371.1">
    <property type="nucleotide sequence ID" value="NZ_FXXP01000002.1"/>
</dbReference>
<sequence length="163" mass="18797">MSRETITLEIKDLTQFARSLRAELPHKPSHVETLGLVARAAGYRNFQHLRARNAPKPVADDKLVARALEHFDDNGFLKRWPGKTRIQALCLWVLWSRLPARQVMREREISQAIDDMTLFRDAAQIRRGMIEHRLVMRNLDGSAYERIEQAPPPEARALIAQLP</sequence>